<dbReference type="PANTHER" id="PTHR46268">
    <property type="entry name" value="STRESS RESPONSE PROTEIN NHAX"/>
    <property type="match status" value="1"/>
</dbReference>
<reference evidence="3 4" key="1">
    <citation type="submission" date="2016-10" db="EMBL/GenBank/DDBJ databases">
        <authorList>
            <person name="de Groot N.N."/>
        </authorList>
    </citation>
    <scope>NUCLEOTIDE SEQUENCE [LARGE SCALE GENOMIC DNA]</scope>
    <source>
        <strain evidence="3 4">CGMCC 1.3801</strain>
    </source>
</reference>
<dbReference type="AlphaFoldDB" id="A0A1G4VI61"/>
<comment type="similarity">
    <text evidence="1">Belongs to the universal stress protein A family.</text>
</comment>
<protein>
    <submittedName>
        <fullName evidence="3">Nucleotide-binding universal stress protein, UspA family</fullName>
    </submittedName>
</protein>
<dbReference type="InterPro" id="IPR006015">
    <property type="entry name" value="Universal_stress_UspA"/>
</dbReference>
<dbReference type="PANTHER" id="PTHR46268:SF6">
    <property type="entry name" value="UNIVERSAL STRESS PROTEIN UP12"/>
    <property type="match status" value="1"/>
</dbReference>
<dbReference type="eggNOG" id="COG0589">
    <property type="taxonomic scope" value="Bacteria"/>
</dbReference>
<evidence type="ECO:0000256" key="1">
    <source>
        <dbReference type="ARBA" id="ARBA00008791"/>
    </source>
</evidence>
<dbReference type="SUPFAM" id="SSF52402">
    <property type="entry name" value="Adenine nucleotide alpha hydrolases-like"/>
    <property type="match status" value="2"/>
</dbReference>
<name>A0A1G4VI61_9FLAO</name>
<dbReference type="CDD" id="cd00293">
    <property type="entry name" value="USP-like"/>
    <property type="match status" value="2"/>
</dbReference>
<dbReference type="Proteomes" id="UP000182124">
    <property type="component" value="Unassembled WGS sequence"/>
</dbReference>
<accession>A0A1G4VI61</accession>
<dbReference type="STRING" id="329186.SAMN02927925_01029"/>
<proteinExistence type="inferred from homology"/>
<evidence type="ECO:0000313" key="4">
    <source>
        <dbReference type="Proteomes" id="UP000182124"/>
    </source>
</evidence>
<dbReference type="Pfam" id="PF00582">
    <property type="entry name" value="Usp"/>
    <property type="match status" value="2"/>
</dbReference>
<sequence>MKKLLFPTDFSETANNAFVYALEMAKSINAEVIVLHVYDLPTISFGEVPVTLVEIYDSIELNNFENFKDQIPHLRKIAEKHQLGDVKMSHVLRHGDLVRIMKDMCHEDHIDMIVMGTNGASGLQEMFLGSNTGNAIVNIPVTLLSVPIQAKFKRIKYIGFTTTFNDQDRIALHRVIAIAKKLHATVKCLAVKTHSFKVTQEGIEYWKSEFKNEPVEFFLIPHDDVKETILDFVEHQDIDILAMITQKRNFFEELFTHSLTQKLAYHIETPLLAFHESK</sequence>
<dbReference type="InterPro" id="IPR006016">
    <property type="entry name" value="UspA"/>
</dbReference>
<feature type="domain" description="UspA" evidence="2">
    <location>
        <begin position="217"/>
        <end position="274"/>
    </location>
</feature>
<dbReference type="RefSeq" id="WP_023576608.1">
    <property type="nucleotide sequence ID" value="NZ_CBCSBQ010000028.1"/>
</dbReference>
<gene>
    <name evidence="3" type="ORF">SAMN02927925_01029</name>
</gene>
<dbReference type="Gene3D" id="3.40.50.620">
    <property type="entry name" value="HUPs"/>
    <property type="match status" value="2"/>
</dbReference>
<dbReference type="InterPro" id="IPR014729">
    <property type="entry name" value="Rossmann-like_a/b/a_fold"/>
</dbReference>
<feature type="domain" description="UspA" evidence="2">
    <location>
        <begin position="1"/>
        <end position="146"/>
    </location>
</feature>
<evidence type="ECO:0000313" key="3">
    <source>
        <dbReference type="EMBL" id="SCX06599.1"/>
    </source>
</evidence>
<organism evidence="3 4">
    <name type="scientific">Flavobacterium saliperosum</name>
    <dbReference type="NCBI Taxonomy" id="329186"/>
    <lineage>
        <taxon>Bacteria</taxon>
        <taxon>Pseudomonadati</taxon>
        <taxon>Bacteroidota</taxon>
        <taxon>Flavobacteriia</taxon>
        <taxon>Flavobacteriales</taxon>
        <taxon>Flavobacteriaceae</taxon>
        <taxon>Flavobacterium</taxon>
    </lineage>
</organism>
<dbReference type="EMBL" id="FMTY01000002">
    <property type="protein sequence ID" value="SCX06599.1"/>
    <property type="molecule type" value="Genomic_DNA"/>
</dbReference>
<evidence type="ECO:0000259" key="2">
    <source>
        <dbReference type="Pfam" id="PF00582"/>
    </source>
</evidence>
<dbReference type="PRINTS" id="PR01438">
    <property type="entry name" value="UNVRSLSTRESS"/>
</dbReference>